<evidence type="ECO:0008006" key="3">
    <source>
        <dbReference type="Google" id="ProtNLM"/>
    </source>
</evidence>
<dbReference type="Proteomes" id="UP001151760">
    <property type="component" value="Unassembled WGS sequence"/>
</dbReference>
<accession>A0ABQ4WXC1</accession>
<dbReference type="EMBL" id="BQNB010009015">
    <property type="protein sequence ID" value="GJS57564.1"/>
    <property type="molecule type" value="Genomic_DNA"/>
</dbReference>
<organism evidence="1 2">
    <name type="scientific">Tanacetum coccineum</name>
    <dbReference type="NCBI Taxonomy" id="301880"/>
    <lineage>
        <taxon>Eukaryota</taxon>
        <taxon>Viridiplantae</taxon>
        <taxon>Streptophyta</taxon>
        <taxon>Embryophyta</taxon>
        <taxon>Tracheophyta</taxon>
        <taxon>Spermatophyta</taxon>
        <taxon>Magnoliopsida</taxon>
        <taxon>eudicotyledons</taxon>
        <taxon>Gunneridae</taxon>
        <taxon>Pentapetalae</taxon>
        <taxon>asterids</taxon>
        <taxon>campanulids</taxon>
        <taxon>Asterales</taxon>
        <taxon>Asteraceae</taxon>
        <taxon>Asteroideae</taxon>
        <taxon>Anthemideae</taxon>
        <taxon>Anthemidinae</taxon>
        <taxon>Tanacetum</taxon>
    </lineage>
</organism>
<proteinExistence type="predicted"/>
<evidence type="ECO:0000313" key="2">
    <source>
        <dbReference type="Proteomes" id="UP001151760"/>
    </source>
</evidence>
<dbReference type="InterPro" id="IPR043502">
    <property type="entry name" value="DNA/RNA_pol_sf"/>
</dbReference>
<protein>
    <recommendedName>
        <fullName evidence="3">Reverse transcriptase domain-containing protein</fullName>
    </recommendedName>
</protein>
<evidence type="ECO:0000313" key="1">
    <source>
        <dbReference type="EMBL" id="GJS57564.1"/>
    </source>
</evidence>
<gene>
    <name evidence="1" type="ORF">Tco_0652348</name>
</gene>
<reference evidence="1" key="1">
    <citation type="journal article" date="2022" name="Int. J. Mol. Sci.">
        <title>Draft Genome of Tanacetum Coccineum: Genomic Comparison of Closely Related Tanacetum-Family Plants.</title>
        <authorList>
            <person name="Yamashiro T."/>
            <person name="Shiraishi A."/>
            <person name="Nakayama K."/>
            <person name="Satake H."/>
        </authorList>
    </citation>
    <scope>NUCLEOTIDE SEQUENCE</scope>
</reference>
<name>A0ABQ4WXC1_9ASTR</name>
<comment type="caution">
    <text evidence="1">The sequence shown here is derived from an EMBL/GenBank/DDBJ whole genome shotgun (WGS) entry which is preliminary data.</text>
</comment>
<dbReference type="SUPFAM" id="SSF56672">
    <property type="entry name" value="DNA/RNA polymerases"/>
    <property type="match status" value="1"/>
</dbReference>
<reference evidence="1" key="2">
    <citation type="submission" date="2022-01" db="EMBL/GenBank/DDBJ databases">
        <authorList>
            <person name="Yamashiro T."/>
            <person name="Shiraishi A."/>
            <person name="Satake H."/>
            <person name="Nakayama K."/>
        </authorList>
    </citation>
    <scope>NUCLEOTIDE SEQUENCE</scope>
</reference>
<keyword evidence="2" id="KW-1185">Reference proteome</keyword>
<sequence length="161" mass="18541">MVKEGIVLGHKVSGAGLEVDNAKIDVISNLPPPTNVKGIRSFLRHILLLQEFDIEIKVKKGTKNVTVNHLSQIEKDETSDDNEVDDNLPGETLMEISTRDIPWFADFANYWVGDIIPKGMTYQQKNKFFSDLKYYFWEDPYLFKVCSDGMIRRCVLYVMFT</sequence>